<dbReference type="RefSeq" id="WP_133620284.1">
    <property type="nucleotide sequence ID" value="NZ_SNZE01000011.1"/>
</dbReference>
<dbReference type="OrthoDB" id="8757135at2"/>
<dbReference type="EMBL" id="SNZE01000011">
    <property type="protein sequence ID" value="TDR31273.1"/>
    <property type="molecule type" value="Genomic_DNA"/>
</dbReference>
<gene>
    <name evidence="2" type="ORF">DFR44_11136</name>
</gene>
<proteinExistence type="predicted"/>
<accession>A0A4R6Y7G6</accession>
<organism evidence="2 3">
    <name type="scientific">Hydromonas duriensis</name>
    <dbReference type="NCBI Taxonomy" id="1527608"/>
    <lineage>
        <taxon>Bacteria</taxon>
        <taxon>Pseudomonadati</taxon>
        <taxon>Pseudomonadota</taxon>
        <taxon>Betaproteobacteria</taxon>
        <taxon>Burkholderiales</taxon>
        <taxon>Burkholderiaceae</taxon>
        <taxon>Hydromonas</taxon>
    </lineage>
</organism>
<keyword evidence="1" id="KW-0732">Signal</keyword>
<evidence type="ECO:0000256" key="1">
    <source>
        <dbReference type="SAM" id="SignalP"/>
    </source>
</evidence>
<feature type="signal peptide" evidence="1">
    <location>
        <begin position="1"/>
        <end position="17"/>
    </location>
</feature>
<dbReference type="Proteomes" id="UP000294480">
    <property type="component" value="Unassembled WGS sequence"/>
</dbReference>
<dbReference type="AlphaFoldDB" id="A0A4R6Y7G6"/>
<protein>
    <submittedName>
        <fullName evidence="2">Uncharacterized protein</fullName>
    </submittedName>
</protein>
<evidence type="ECO:0000313" key="3">
    <source>
        <dbReference type="Proteomes" id="UP000294480"/>
    </source>
</evidence>
<reference evidence="2 3" key="1">
    <citation type="submission" date="2019-03" db="EMBL/GenBank/DDBJ databases">
        <title>Genomic Encyclopedia of Type Strains, Phase IV (KMG-IV): sequencing the most valuable type-strain genomes for metagenomic binning, comparative biology and taxonomic classification.</title>
        <authorList>
            <person name="Goeker M."/>
        </authorList>
    </citation>
    <scope>NUCLEOTIDE SEQUENCE [LARGE SCALE GENOMIC DNA]</scope>
    <source>
        <strain evidence="2 3">DSM 102852</strain>
    </source>
</reference>
<comment type="caution">
    <text evidence="2">The sequence shown here is derived from an EMBL/GenBank/DDBJ whole genome shotgun (WGS) entry which is preliminary data.</text>
</comment>
<keyword evidence="3" id="KW-1185">Reference proteome</keyword>
<evidence type="ECO:0000313" key="2">
    <source>
        <dbReference type="EMBL" id="TDR31273.1"/>
    </source>
</evidence>
<name>A0A4R6Y7G6_9BURK</name>
<sequence length="152" mass="17260">MKKIVALLICLPLLAQAAFRFKDYQVEAYIGPRHNVTLNKDTKQFKSRFIETGKMPINFAGHYVVNSFGCGTGCARYFYVDVKTGEAKFLPEYLQVDYNDQDCENEVYFKPDSRLFVVSGMQKGSCSVNYYQELDGGFKFVGSQPLSKAVEQ</sequence>
<feature type="chain" id="PRO_5020772368" evidence="1">
    <location>
        <begin position="18"/>
        <end position="152"/>
    </location>
</feature>